<feature type="compositionally biased region" description="Acidic residues" evidence="1">
    <location>
        <begin position="40"/>
        <end position="55"/>
    </location>
</feature>
<dbReference type="Proteomes" id="UP000198854">
    <property type="component" value="Unassembled WGS sequence"/>
</dbReference>
<sequence>MSQVETLKKHIDGLCEELGIQTPPYKSNATVKELQKIIDDLEAQLPEEDDSDDETGVSADNEAADAGDDDIASGTEISAVSESDLPDDAVVEDKGVEVSANSSGDIEIKAHKYTIELVSHGERVKIVKGKSAFVEEKVAVKVVDDGHASFFSK</sequence>
<feature type="region of interest" description="Disordered" evidence="1">
    <location>
        <begin position="39"/>
        <end position="92"/>
    </location>
</feature>
<evidence type="ECO:0000313" key="2">
    <source>
        <dbReference type="EMBL" id="SDI11571.1"/>
    </source>
</evidence>
<gene>
    <name evidence="2" type="ORF">SAMN04488136_1692</name>
</gene>
<dbReference type="OrthoDB" id="5919099at2"/>
<keyword evidence="3" id="KW-1185">Reference proteome</keyword>
<protein>
    <submittedName>
        <fullName evidence="2">Uncharacterized protein</fullName>
    </submittedName>
</protein>
<dbReference type="RefSeq" id="WP_093279578.1">
    <property type="nucleotide sequence ID" value="NZ_FNDD01000069.1"/>
</dbReference>
<name>A0A1G8HYH4_9VIBR</name>
<proteinExistence type="predicted"/>
<organism evidence="2 3">
    <name type="scientific">Vibrio xiamenensis</name>
    <dbReference type="NCBI Taxonomy" id="861298"/>
    <lineage>
        <taxon>Bacteria</taxon>
        <taxon>Pseudomonadati</taxon>
        <taxon>Pseudomonadota</taxon>
        <taxon>Gammaproteobacteria</taxon>
        <taxon>Vibrionales</taxon>
        <taxon>Vibrionaceae</taxon>
        <taxon>Vibrio</taxon>
    </lineage>
</organism>
<dbReference type="AlphaFoldDB" id="A0A1G8HYH4"/>
<dbReference type="EMBL" id="FNDD01000069">
    <property type="protein sequence ID" value="SDI11571.1"/>
    <property type="molecule type" value="Genomic_DNA"/>
</dbReference>
<evidence type="ECO:0000256" key="1">
    <source>
        <dbReference type="SAM" id="MobiDB-lite"/>
    </source>
</evidence>
<feature type="compositionally biased region" description="Acidic residues" evidence="1">
    <location>
        <begin position="62"/>
        <end position="71"/>
    </location>
</feature>
<evidence type="ECO:0000313" key="3">
    <source>
        <dbReference type="Proteomes" id="UP000198854"/>
    </source>
</evidence>
<accession>A0A1G8HYH4</accession>
<reference evidence="3" key="1">
    <citation type="submission" date="2016-10" db="EMBL/GenBank/DDBJ databases">
        <authorList>
            <person name="Varghese N."/>
            <person name="Submissions S."/>
        </authorList>
    </citation>
    <scope>NUCLEOTIDE SEQUENCE [LARGE SCALE GENOMIC DNA]</scope>
    <source>
        <strain evidence="3">CGMCC 1.10228</strain>
    </source>
</reference>
<dbReference type="STRING" id="861298.SAMN04488136_1692"/>